<dbReference type="EMBL" id="OY569118">
    <property type="protein sequence ID" value="CAJ1000826.1"/>
    <property type="molecule type" value="Genomic_DNA"/>
</dbReference>
<dbReference type="Proteomes" id="UP001189619">
    <property type="component" value="Chromosome"/>
</dbReference>
<accession>A0AA48RCC5</accession>
<evidence type="ECO:0000256" key="4">
    <source>
        <dbReference type="SAM" id="Coils"/>
    </source>
</evidence>
<organism evidence="7 8">
    <name type="scientific">Brevibacillus aydinogluensis</name>
    <dbReference type="NCBI Taxonomy" id="927786"/>
    <lineage>
        <taxon>Bacteria</taxon>
        <taxon>Bacillati</taxon>
        <taxon>Bacillota</taxon>
        <taxon>Bacilli</taxon>
        <taxon>Bacillales</taxon>
        <taxon>Paenibacillaceae</taxon>
        <taxon>Brevibacillus</taxon>
    </lineage>
</organism>
<evidence type="ECO:0000256" key="2">
    <source>
        <dbReference type="ARBA" id="ARBA00029447"/>
    </source>
</evidence>
<dbReference type="GO" id="GO:0007165">
    <property type="term" value="P:signal transduction"/>
    <property type="evidence" value="ECO:0007669"/>
    <property type="project" value="UniProtKB-KW"/>
</dbReference>
<dbReference type="PROSITE" id="PS50111">
    <property type="entry name" value="CHEMOTAXIS_TRANSDUC_2"/>
    <property type="match status" value="1"/>
</dbReference>
<dbReference type="SMART" id="SM00283">
    <property type="entry name" value="MA"/>
    <property type="match status" value="1"/>
</dbReference>
<evidence type="ECO:0000313" key="7">
    <source>
        <dbReference type="EMBL" id="CAJ1000826.1"/>
    </source>
</evidence>
<evidence type="ECO:0000256" key="3">
    <source>
        <dbReference type="PROSITE-ProRule" id="PRU00284"/>
    </source>
</evidence>
<dbReference type="PRINTS" id="PR00260">
    <property type="entry name" value="CHEMTRNSDUCR"/>
</dbReference>
<feature type="coiled-coil region" evidence="4">
    <location>
        <begin position="454"/>
        <end position="491"/>
    </location>
</feature>
<protein>
    <submittedName>
        <fullName evidence="7">Chemotaxis protein</fullName>
    </submittedName>
</protein>
<sequence>MLQTMFQLVRNTLTNKEGFMIFILWNHLWLAGIIAYQEDVNFWKLTSLGLLMTLIVSPYYFIRKGSYVIRYLVAIGFMYYSIAFDHFTSYPETAFISFIVLGFLAAYLDWKLVVFAGIVQIAATFVGFYTGFYDMFDEGRTEVNLILHLVSVALMIVGLTYLCLAGQASLNKAETARREAEEKEQRLAELLGHIRMVTEQLDRTSEHVHEHAETTKRNTDEMMVAFREVATGMEAQANSTVKIEEEVQSIDHEIVAVNEQANAMKAEADQNNRRLTESIGMMNELSHQMEQIVQAVNVASSTIRELNRQANRVEEIVQTINQIATQTNLLALNAAIESARAGEHGRGFAVVADEVRKLAEQSATATQEIAEILQSLHKESENAVRHMSNGESSVAKGQELAVQTVTSIETVRAGMESFLQAVEHVRSSMDRVKLRSGEVAAEMSTITAVTEQSVANLEELFATAENQHQKVREITEELGELNALSRRLQQSFRDQQT</sequence>
<feature type="transmembrane region" description="Helical" evidence="5">
    <location>
        <begin position="18"/>
        <end position="36"/>
    </location>
</feature>
<name>A0AA48RCC5_9BACL</name>
<feature type="transmembrane region" description="Helical" evidence="5">
    <location>
        <begin position="113"/>
        <end position="133"/>
    </location>
</feature>
<dbReference type="AlphaFoldDB" id="A0AA48RCC5"/>
<dbReference type="KEGG" id="bayd:BSPP4475_00620"/>
<gene>
    <name evidence="7" type="ORF">BSPP4475_00620</name>
</gene>
<dbReference type="Pfam" id="PF00015">
    <property type="entry name" value="MCPsignal"/>
    <property type="match status" value="1"/>
</dbReference>
<evidence type="ECO:0000256" key="1">
    <source>
        <dbReference type="ARBA" id="ARBA00023224"/>
    </source>
</evidence>
<dbReference type="GO" id="GO:0006935">
    <property type="term" value="P:chemotaxis"/>
    <property type="evidence" value="ECO:0007669"/>
    <property type="project" value="InterPro"/>
</dbReference>
<evidence type="ECO:0000256" key="5">
    <source>
        <dbReference type="SAM" id="Phobius"/>
    </source>
</evidence>
<dbReference type="PANTHER" id="PTHR32089">
    <property type="entry name" value="METHYL-ACCEPTING CHEMOTAXIS PROTEIN MCPB"/>
    <property type="match status" value="1"/>
</dbReference>
<dbReference type="GO" id="GO:0016020">
    <property type="term" value="C:membrane"/>
    <property type="evidence" value="ECO:0007669"/>
    <property type="project" value="InterPro"/>
</dbReference>
<feature type="transmembrane region" description="Helical" evidence="5">
    <location>
        <begin position="42"/>
        <end position="61"/>
    </location>
</feature>
<evidence type="ECO:0000313" key="8">
    <source>
        <dbReference type="Proteomes" id="UP001189619"/>
    </source>
</evidence>
<feature type="coiled-coil region" evidence="4">
    <location>
        <begin position="170"/>
        <end position="200"/>
    </location>
</feature>
<dbReference type="Gene3D" id="1.10.287.950">
    <property type="entry name" value="Methyl-accepting chemotaxis protein"/>
    <property type="match status" value="1"/>
</dbReference>
<dbReference type="InterPro" id="IPR004089">
    <property type="entry name" value="MCPsignal_dom"/>
</dbReference>
<dbReference type="PANTHER" id="PTHR32089:SF112">
    <property type="entry name" value="LYSOZYME-LIKE PROTEIN-RELATED"/>
    <property type="match status" value="1"/>
</dbReference>
<feature type="domain" description="Methyl-accepting transducer" evidence="6">
    <location>
        <begin position="211"/>
        <end position="468"/>
    </location>
</feature>
<reference evidence="7" key="1">
    <citation type="submission" date="2023-07" db="EMBL/GenBank/DDBJ databases">
        <authorList>
            <person name="Ivanov I."/>
            <person name="Teneva D."/>
            <person name="Stoikov I."/>
        </authorList>
    </citation>
    <scope>NUCLEOTIDE SEQUENCE</scope>
    <source>
        <strain evidence="7">4475</strain>
    </source>
</reference>
<comment type="similarity">
    <text evidence="2">Belongs to the methyl-accepting chemotaxis (MCP) protein family.</text>
</comment>
<evidence type="ECO:0000259" key="6">
    <source>
        <dbReference type="PROSITE" id="PS50111"/>
    </source>
</evidence>
<proteinExistence type="inferred from homology"/>
<keyword evidence="4" id="KW-0175">Coiled coil</keyword>
<dbReference type="GO" id="GO:0004888">
    <property type="term" value="F:transmembrane signaling receptor activity"/>
    <property type="evidence" value="ECO:0007669"/>
    <property type="project" value="InterPro"/>
</dbReference>
<dbReference type="InterPro" id="IPR004090">
    <property type="entry name" value="Chemotax_Me-accpt_rcpt"/>
</dbReference>
<keyword evidence="8" id="KW-1185">Reference proteome</keyword>
<keyword evidence="5" id="KW-1133">Transmembrane helix</keyword>
<keyword evidence="1 3" id="KW-0807">Transducer</keyword>
<keyword evidence="5" id="KW-0812">Transmembrane</keyword>
<feature type="coiled-coil region" evidence="4">
    <location>
        <begin position="254"/>
        <end position="323"/>
    </location>
</feature>
<keyword evidence="5" id="KW-0472">Membrane</keyword>
<feature type="transmembrane region" description="Helical" evidence="5">
    <location>
        <begin position="145"/>
        <end position="164"/>
    </location>
</feature>
<feature type="transmembrane region" description="Helical" evidence="5">
    <location>
        <begin position="68"/>
        <end position="84"/>
    </location>
</feature>
<dbReference type="SUPFAM" id="SSF58104">
    <property type="entry name" value="Methyl-accepting chemotaxis protein (MCP) signaling domain"/>
    <property type="match status" value="1"/>
</dbReference>